<dbReference type="GO" id="GO:0008270">
    <property type="term" value="F:zinc ion binding"/>
    <property type="evidence" value="ECO:0007669"/>
    <property type="project" value="UniProtKB-KW"/>
</dbReference>
<dbReference type="InterPro" id="IPR036236">
    <property type="entry name" value="Znf_C2H2_sf"/>
</dbReference>
<dbReference type="AlphaFoldDB" id="A0A225AQR8"/>
<comment type="caution">
    <text evidence="8">The sequence shown here is derived from an EMBL/GenBank/DDBJ whole genome shotgun (WGS) entry which is preliminary data.</text>
</comment>
<evidence type="ECO:0000259" key="7">
    <source>
        <dbReference type="PROSITE" id="PS50157"/>
    </source>
</evidence>
<dbReference type="PROSITE" id="PS00028">
    <property type="entry name" value="ZINC_FINGER_C2H2_1"/>
    <property type="match status" value="3"/>
</dbReference>
<dbReference type="Proteomes" id="UP000214365">
    <property type="component" value="Unassembled WGS sequence"/>
</dbReference>
<evidence type="ECO:0000256" key="4">
    <source>
        <dbReference type="ARBA" id="ARBA00022833"/>
    </source>
</evidence>
<proteinExistence type="predicted"/>
<dbReference type="SMART" id="SM00355">
    <property type="entry name" value="ZnF_C2H2"/>
    <property type="match status" value="5"/>
</dbReference>
<dbReference type="STRING" id="1441469.A0A225AQR8"/>
<evidence type="ECO:0000313" key="9">
    <source>
        <dbReference type="Proteomes" id="UP000214365"/>
    </source>
</evidence>
<dbReference type="RefSeq" id="XP_020116896.1">
    <property type="nucleotide sequence ID" value="XM_020262709.1"/>
</dbReference>
<evidence type="ECO:0000256" key="1">
    <source>
        <dbReference type="ARBA" id="ARBA00022723"/>
    </source>
</evidence>
<feature type="domain" description="C2H2-type" evidence="7">
    <location>
        <begin position="194"/>
        <end position="224"/>
    </location>
</feature>
<evidence type="ECO:0000256" key="5">
    <source>
        <dbReference type="PROSITE-ProRule" id="PRU00042"/>
    </source>
</evidence>
<keyword evidence="3 5" id="KW-0863">Zinc-finger</keyword>
<dbReference type="InterPro" id="IPR050688">
    <property type="entry name" value="Zinc_finger/UBP_domain"/>
</dbReference>
<keyword evidence="2" id="KW-0677">Repeat</keyword>
<protein>
    <recommendedName>
        <fullName evidence="7">C2H2-type domain-containing protein</fullName>
    </recommendedName>
</protein>
<feature type="region of interest" description="Disordered" evidence="6">
    <location>
        <begin position="644"/>
        <end position="673"/>
    </location>
</feature>
<evidence type="ECO:0000256" key="2">
    <source>
        <dbReference type="ARBA" id="ARBA00022737"/>
    </source>
</evidence>
<evidence type="ECO:0000313" key="8">
    <source>
        <dbReference type="EMBL" id="OKL56775.1"/>
    </source>
</evidence>
<keyword evidence="1" id="KW-0479">Metal-binding</keyword>
<sequence>MHEERQSIALSGNQRADERSSHAELLDLQFTGKHAEILVVTAKPKHHQFRFDVWEASADNQAPFEFNSDAWNPLKRRNSIAPNQHAHHNDIFSRPVYSPVSGYPDSGYGSQAGGDAQSLMSVPSANEFSSAFEDSGSSYATLMKDDPLRCIKCSWTGKTQSQKKSLHIHFPPILMVRLTQPFSRKHDARHAKAHRCEEDGCDAGFGTKNDLERHRKAVHSKSPRCGPTDRYKCFGRNCQHPDKVWPRLDNFKAHLDRKHADESQQALIAQSRDWYEKCKKEKSSESLAERTVDTITPSKTLNNPGTYFDIFPENSRLNEPIFDKHDPANREDIFQFTQSNRKLPGLQTVLNPVISEECMDSTTGGPEQRILPSVQAFERGVALMQALTVATLQNNGNQVPSPLNASENTSSVDNADISKDVPGMLAEKLPNISQLSNEETKFCLNVISQMHSKLTLQQASSKSGTSSPGANFENKEMARQEGLKCPNCPKWFDRQSLLKKHQKRHERPYGCTFAGCYGEFGSKADWKRHESMQHYHVQCFRCPLPREKRAECASLFSHEKEFIKHLNEAHPYVSENKVQGVIDKSRIGAYDHESKFYYWCGFCKKIKLVEKRGVEAWNERFDHIETQHFRKGENIKTWLPAKGHTMKGARKKRDKLRSANRTPKKPRKRLSEEIEQSDYYNNGEEITAYDVCSTSEDDTDVEAKQLSNNYKQKKNKMPRVDQSDKELACVICCCCHDGPHLVSESCTSCSHKFCAYCHVEKQVGNEDDYVPGAAP</sequence>
<dbReference type="EMBL" id="LFMY01000013">
    <property type="protein sequence ID" value="OKL56775.1"/>
    <property type="molecule type" value="Genomic_DNA"/>
</dbReference>
<feature type="domain" description="C2H2-type" evidence="7">
    <location>
        <begin position="483"/>
        <end position="510"/>
    </location>
</feature>
<evidence type="ECO:0000256" key="6">
    <source>
        <dbReference type="SAM" id="MobiDB-lite"/>
    </source>
</evidence>
<dbReference type="SUPFAM" id="SSF57667">
    <property type="entry name" value="beta-beta-alpha zinc fingers"/>
    <property type="match status" value="1"/>
</dbReference>
<dbReference type="InterPro" id="IPR013087">
    <property type="entry name" value="Znf_C2H2_type"/>
</dbReference>
<reference evidence="8 9" key="1">
    <citation type="submission" date="2015-06" db="EMBL/GenBank/DDBJ databases">
        <title>Talaromyces atroroseus IBT 11181 draft genome.</title>
        <authorList>
            <person name="Rasmussen K.B."/>
            <person name="Rasmussen S."/>
            <person name="Petersen B."/>
            <person name="Sicheritz-Ponten T."/>
            <person name="Mortensen U.H."/>
            <person name="Thrane U."/>
        </authorList>
    </citation>
    <scope>NUCLEOTIDE SEQUENCE [LARGE SCALE GENOMIC DNA]</scope>
    <source>
        <strain evidence="8 9">IBT 11181</strain>
    </source>
</reference>
<dbReference type="GeneID" id="31007573"/>
<organism evidence="8 9">
    <name type="scientific">Talaromyces atroroseus</name>
    <dbReference type="NCBI Taxonomy" id="1441469"/>
    <lineage>
        <taxon>Eukaryota</taxon>
        <taxon>Fungi</taxon>
        <taxon>Dikarya</taxon>
        <taxon>Ascomycota</taxon>
        <taxon>Pezizomycotina</taxon>
        <taxon>Eurotiomycetes</taxon>
        <taxon>Eurotiomycetidae</taxon>
        <taxon>Eurotiales</taxon>
        <taxon>Trichocomaceae</taxon>
        <taxon>Talaromyces</taxon>
        <taxon>Talaromyces sect. Trachyspermi</taxon>
    </lineage>
</organism>
<dbReference type="OrthoDB" id="6077919at2759"/>
<name>A0A225AQR8_TALAT</name>
<feature type="compositionally biased region" description="Basic residues" evidence="6">
    <location>
        <begin position="644"/>
        <end position="655"/>
    </location>
</feature>
<evidence type="ECO:0000256" key="3">
    <source>
        <dbReference type="ARBA" id="ARBA00022771"/>
    </source>
</evidence>
<gene>
    <name evidence="8" type="ORF">UA08_07817</name>
</gene>
<dbReference type="PROSITE" id="PS50157">
    <property type="entry name" value="ZINC_FINGER_C2H2_2"/>
    <property type="match status" value="2"/>
</dbReference>
<dbReference type="PANTHER" id="PTHR24403">
    <property type="entry name" value="ZINC FINGER PROTEIN"/>
    <property type="match status" value="1"/>
</dbReference>
<dbReference type="GO" id="GO:0005634">
    <property type="term" value="C:nucleus"/>
    <property type="evidence" value="ECO:0007669"/>
    <property type="project" value="TreeGrafter"/>
</dbReference>
<accession>A0A225AQR8</accession>
<dbReference type="Gene3D" id="3.30.160.60">
    <property type="entry name" value="Classic Zinc Finger"/>
    <property type="match status" value="2"/>
</dbReference>
<keyword evidence="9" id="KW-1185">Reference proteome</keyword>
<keyword evidence="4" id="KW-0862">Zinc</keyword>
<dbReference type="PANTHER" id="PTHR24403:SF67">
    <property type="entry name" value="FI01116P-RELATED"/>
    <property type="match status" value="1"/>
</dbReference>
<dbReference type="GO" id="GO:0045944">
    <property type="term" value="P:positive regulation of transcription by RNA polymerase II"/>
    <property type="evidence" value="ECO:0007669"/>
    <property type="project" value="TreeGrafter"/>
</dbReference>